<evidence type="ECO:0000256" key="1">
    <source>
        <dbReference type="ARBA" id="ARBA00022737"/>
    </source>
</evidence>
<gene>
    <name evidence="4" type="ORF">GCK32_010449</name>
</gene>
<dbReference type="InterPro" id="IPR021133">
    <property type="entry name" value="HEAT_type_2"/>
</dbReference>
<comment type="caution">
    <text evidence="4">The sequence shown here is derived from an EMBL/GenBank/DDBJ whole genome shotgun (WGS) entry which is preliminary data.</text>
</comment>
<dbReference type="Pfam" id="PF02985">
    <property type="entry name" value="HEAT"/>
    <property type="match status" value="1"/>
</dbReference>
<dbReference type="Proteomes" id="UP001331761">
    <property type="component" value="Unassembled WGS sequence"/>
</dbReference>
<feature type="compositionally biased region" description="Low complexity" evidence="3">
    <location>
        <begin position="184"/>
        <end position="205"/>
    </location>
</feature>
<dbReference type="PANTHER" id="PTHR12984:SF3">
    <property type="entry name" value="N-TERMINAL KINASE-LIKE PROTEIN"/>
    <property type="match status" value="1"/>
</dbReference>
<dbReference type="InterPro" id="IPR016024">
    <property type="entry name" value="ARM-type_fold"/>
</dbReference>
<feature type="compositionally biased region" description="Polar residues" evidence="3">
    <location>
        <begin position="349"/>
        <end position="365"/>
    </location>
</feature>
<dbReference type="AlphaFoldDB" id="A0AAN8F7Y2"/>
<dbReference type="PROSITE" id="PS50077">
    <property type="entry name" value="HEAT_REPEAT"/>
    <property type="match status" value="1"/>
</dbReference>
<reference evidence="4 5" key="1">
    <citation type="submission" date="2019-10" db="EMBL/GenBank/DDBJ databases">
        <title>Assembly and Annotation for the nematode Trichostrongylus colubriformis.</title>
        <authorList>
            <person name="Martin J."/>
        </authorList>
    </citation>
    <scope>NUCLEOTIDE SEQUENCE [LARGE SCALE GENOMIC DNA]</scope>
    <source>
        <strain evidence="4">G859</strain>
        <tissue evidence="4">Whole worm</tissue>
    </source>
</reference>
<feature type="compositionally biased region" description="Low complexity" evidence="3">
    <location>
        <begin position="330"/>
        <end position="348"/>
    </location>
</feature>
<feature type="region of interest" description="Disordered" evidence="3">
    <location>
        <begin position="386"/>
        <end position="439"/>
    </location>
</feature>
<dbReference type="EMBL" id="WIXE01017034">
    <property type="protein sequence ID" value="KAK5972095.1"/>
    <property type="molecule type" value="Genomic_DNA"/>
</dbReference>
<dbReference type="PANTHER" id="PTHR12984">
    <property type="entry name" value="SCY1-RELATED S/T PROTEIN KINASE-LIKE"/>
    <property type="match status" value="1"/>
</dbReference>
<evidence type="ECO:0000256" key="3">
    <source>
        <dbReference type="SAM" id="MobiDB-lite"/>
    </source>
</evidence>
<feature type="repeat" description="HEAT" evidence="2">
    <location>
        <begin position="96"/>
        <end position="134"/>
    </location>
</feature>
<dbReference type="SUPFAM" id="SSF48371">
    <property type="entry name" value="ARM repeat"/>
    <property type="match status" value="1"/>
</dbReference>
<dbReference type="InterPro" id="IPR051177">
    <property type="entry name" value="CIK-Related_Protein"/>
</dbReference>
<dbReference type="InterPro" id="IPR011989">
    <property type="entry name" value="ARM-like"/>
</dbReference>
<name>A0AAN8F7Y2_TRICO</name>
<evidence type="ECO:0000313" key="4">
    <source>
        <dbReference type="EMBL" id="KAK5972095.1"/>
    </source>
</evidence>
<feature type="region of interest" description="Disordered" evidence="3">
    <location>
        <begin position="171"/>
        <end position="374"/>
    </location>
</feature>
<keyword evidence="1" id="KW-0677">Repeat</keyword>
<proteinExistence type="predicted"/>
<keyword evidence="5" id="KW-1185">Reference proteome</keyword>
<organism evidence="4 5">
    <name type="scientific">Trichostrongylus colubriformis</name>
    <name type="common">Black scour worm</name>
    <dbReference type="NCBI Taxonomy" id="6319"/>
    <lineage>
        <taxon>Eukaryota</taxon>
        <taxon>Metazoa</taxon>
        <taxon>Ecdysozoa</taxon>
        <taxon>Nematoda</taxon>
        <taxon>Chromadorea</taxon>
        <taxon>Rhabditida</taxon>
        <taxon>Rhabditina</taxon>
        <taxon>Rhabditomorpha</taxon>
        <taxon>Strongyloidea</taxon>
        <taxon>Trichostrongylidae</taxon>
        <taxon>Trichostrongylus</taxon>
    </lineage>
</organism>
<feature type="compositionally biased region" description="Basic and acidic residues" evidence="3">
    <location>
        <begin position="392"/>
        <end position="416"/>
    </location>
</feature>
<protein>
    <submittedName>
        <fullName evidence="4">HEAT repeat protein</fullName>
    </submittedName>
</protein>
<evidence type="ECO:0000256" key="2">
    <source>
        <dbReference type="PROSITE-ProRule" id="PRU00103"/>
    </source>
</evidence>
<dbReference type="Gene3D" id="1.25.10.10">
    <property type="entry name" value="Leucine-rich Repeat Variant"/>
    <property type="match status" value="1"/>
</dbReference>
<sequence length="439" mass="47113">MVPLAEKLNFNNLNVELMKYLARLQGADEHGGIRTNTTICLGKIASYLDPSKRQMILLSAFARGMKDPFPPSRMAAVLALSATQQFYSLVEIANRVLPALSPLTCDPEKQVRDQAFKAIKGFMENLEKASEHPELIPEIESQVKAGGRSLLNSDKVPQWASWALKSLSGKFYKGNPPPEPRPTSSPDSSEASAAADRSTAAAPPSETKKSNQASPDDDGWGDLDNVADLGSIDEWADALEPPVPLKTDDDDWSSGWETLKPTTVSPTPPALQKPSTISPTLGSLKPSANFASPMVAIDPPPKRVVPEKKATGGLKLTTSKPKPAVDDIDSLLGIKPSISGGSGSPSVSARSTNPSTTGWGDFSNTSHRKDDDWGADLTALAKPLAMASLGGNKDKATRRNEAATRNETRRKDMTEKKTKRIASKPATNTSNTLEGFEDW</sequence>
<evidence type="ECO:0000313" key="5">
    <source>
        <dbReference type="Proteomes" id="UP001331761"/>
    </source>
</evidence>
<feature type="compositionally biased region" description="Basic and acidic residues" evidence="3">
    <location>
        <begin position="300"/>
        <end position="310"/>
    </location>
</feature>
<accession>A0AAN8F7Y2</accession>
<dbReference type="InterPro" id="IPR000357">
    <property type="entry name" value="HEAT"/>
</dbReference>